<reference evidence="3 4" key="1">
    <citation type="submission" date="2016-05" db="EMBL/GenBank/DDBJ databases">
        <title>Genome sequencing of Vitellibacter soesokkakensis RSSK-12.</title>
        <authorList>
            <person name="Thevarajoo S."/>
            <person name="Selvaratnam C."/>
            <person name="Goh K.M."/>
            <person name="Chan K.-G."/>
            <person name="Chong C.S."/>
        </authorList>
    </citation>
    <scope>NUCLEOTIDE SEQUENCE [LARGE SCALE GENOMIC DNA]</scope>
    <source>
        <strain evidence="3 4">RSSK-12</strain>
    </source>
</reference>
<dbReference type="RefSeq" id="WP_068762705.1">
    <property type="nucleotide sequence ID" value="NZ_LXIE01000045.1"/>
</dbReference>
<evidence type="ECO:0000313" key="3">
    <source>
        <dbReference type="EMBL" id="OAD90388.1"/>
    </source>
</evidence>
<dbReference type="PROSITE" id="PS51257">
    <property type="entry name" value="PROKAR_LIPOPROTEIN"/>
    <property type="match status" value="1"/>
</dbReference>
<dbReference type="Gene3D" id="3.10.450.360">
    <property type="match status" value="1"/>
</dbReference>
<proteinExistence type="predicted"/>
<keyword evidence="4" id="KW-1185">Reference proteome</keyword>
<keyword evidence="1" id="KW-0732">Signal</keyword>
<feature type="signal peptide" evidence="1">
    <location>
        <begin position="1"/>
        <end position="22"/>
    </location>
</feature>
<name>A0A1A9LAS2_9FLAO</name>
<dbReference type="SUPFAM" id="SSF160574">
    <property type="entry name" value="BT0923-like"/>
    <property type="match status" value="1"/>
</dbReference>
<evidence type="ECO:0000256" key="1">
    <source>
        <dbReference type="SAM" id="SignalP"/>
    </source>
</evidence>
<comment type="caution">
    <text evidence="3">The sequence shown here is derived from an EMBL/GenBank/DDBJ whole genome shotgun (WGS) entry which is preliminary data.</text>
</comment>
<dbReference type="OrthoDB" id="1121502at2"/>
<dbReference type="Pfam" id="PF11396">
    <property type="entry name" value="PepSY_like"/>
    <property type="match status" value="1"/>
</dbReference>
<dbReference type="InterPro" id="IPR021533">
    <property type="entry name" value="PepSY-like"/>
</dbReference>
<organism evidence="3 4">
    <name type="scientific">Aequorivita soesokkakensis</name>
    <dbReference type="NCBI Taxonomy" id="1385699"/>
    <lineage>
        <taxon>Bacteria</taxon>
        <taxon>Pseudomonadati</taxon>
        <taxon>Bacteroidota</taxon>
        <taxon>Flavobacteriia</taxon>
        <taxon>Flavobacteriales</taxon>
        <taxon>Flavobacteriaceae</taxon>
        <taxon>Aequorivita</taxon>
    </lineage>
</organism>
<dbReference type="AlphaFoldDB" id="A0A1A9LAS2"/>
<evidence type="ECO:0000313" key="4">
    <source>
        <dbReference type="Proteomes" id="UP000077552"/>
    </source>
</evidence>
<evidence type="ECO:0000259" key="2">
    <source>
        <dbReference type="Pfam" id="PF11396"/>
    </source>
</evidence>
<dbReference type="STRING" id="1385699.A7A78_05565"/>
<gene>
    <name evidence="3" type="ORF">A7A78_05565</name>
</gene>
<feature type="chain" id="PRO_5008391988" description="Putative beta-lactamase-inhibitor-like PepSY-like domain-containing protein" evidence="1">
    <location>
        <begin position="23"/>
        <end position="150"/>
    </location>
</feature>
<sequence length="150" mass="16982">MKNIFFVALAILCAVATGCAQKKVPAAVDSVFKTKFTNATNVSWDKENSLEYEAEFTMKGVKYSANFSNTGKWLETEQGIPYEELPELVKQSFTNSHKDDKLKTIAKIETSEGKMYYEIEVKKLLSSEEFFYDANGKELQDDDTDNDAED</sequence>
<dbReference type="Proteomes" id="UP000077552">
    <property type="component" value="Unassembled WGS sequence"/>
</dbReference>
<protein>
    <recommendedName>
        <fullName evidence="2">Putative beta-lactamase-inhibitor-like PepSY-like domain-containing protein</fullName>
    </recommendedName>
</protein>
<accession>A0A1A9LAS2</accession>
<dbReference type="EMBL" id="LXIE01000045">
    <property type="protein sequence ID" value="OAD90388.1"/>
    <property type="molecule type" value="Genomic_DNA"/>
</dbReference>
<feature type="domain" description="Putative beta-lactamase-inhibitor-like PepSY-like" evidence="2">
    <location>
        <begin position="51"/>
        <end position="137"/>
    </location>
</feature>